<dbReference type="GO" id="GO:0004573">
    <property type="term" value="F:Glc3Man9GlcNAc2 oligosaccharide glucosidase activity"/>
    <property type="evidence" value="ECO:0007669"/>
    <property type="project" value="InterPro"/>
</dbReference>
<reference evidence="3" key="2">
    <citation type="submission" date="2016-04" db="EMBL/GenBank/DDBJ databases">
        <title>First Complete Genome Sequence of a Subdivision 6 Acidobacterium.</title>
        <authorList>
            <person name="Huang S."/>
            <person name="Vieira S."/>
            <person name="Bunk B."/>
            <person name="Riedel T."/>
            <person name="Sproeer C."/>
            <person name="Overmann J."/>
        </authorList>
    </citation>
    <scope>NUCLEOTIDE SEQUENCE [LARGE SCALE GENOMIC DNA]</scope>
    <source>
        <strain evidence="3">DSM 100886 HEG_-6_39</strain>
    </source>
</reference>
<name>A0A143PM93_LUTPR</name>
<dbReference type="OrthoDB" id="9798687at2"/>
<dbReference type="PANTHER" id="PTHR10412">
    <property type="entry name" value="MANNOSYL-OLIGOSACCHARIDE GLUCOSIDASE"/>
    <property type="match status" value="1"/>
</dbReference>
<feature type="domain" description="Mannosylglycerate hydrolase MGH1-like glycoside hydrolase" evidence="1">
    <location>
        <begin position="699"/>
        <end position="869"/>
    </location>
</feature>
<evidence type="ECO:0000259" key="1">
    <source>
        <dbReference type="Pfam" id="PF22422"/>
    </source>
</evidence>
<dbReference type="InterPro" id="IPR008928">
    <property type="entry name" value="6-hairpin_glycosidase_sf"/>
</dbReference>
<organism evidence="2 3">
    <name type="scientific">Luteitalea pratensis</name>
    <dbReference type="NCBI Taxonomy" id="1855912"/>
    <lineage>
        <taxon>Bacteria</taxon>
        <taxon>Pseudomonadati</taxon>
        <taxon>Acidobacteriota</taxon>
        <taxon>Vicinamibacteria</taxon>
        <taxon>Vicinamibacterales</taxon>
        <taxon>Vicinamibacteraceae</taxon>
        <taxon>Luteitalea</taxon>
    </lineage>
</organism>
<dbReference type="AlphaFoldDB" id="A0A143PM93"/>
<keyword evidence="3" id="KW-1185">Reference proteome</keyword>
<sequence length="896" mass="102608">MSQPPTAEHQRLAEARVPNSHWRRWGPYVSDRAWGTVREDYSTDGRAWEYFPHDHARSRAYRWNEDGIAGISDRKQEICFALTLWNGQDPILKERFFGLSGTEGNHGEDLKEYYFHEDATPTHSYLRLLYKYPQRAYPYADLVATNRRRTRQEPEYELIDTGVFDDHRYFDVFVEYAKAGTDDVLMRITVVNRGPEAASLHVLPTAWFRNIWSWSVDEERPCLHARPPVGAASVLQADTSSYGTRYVYFEGTPPLLFTENDTNTRKLFGIDGPAYAKDGINDHVVDGNRAATNPEARGTKASGHYVLDVPAGGEAVVRVRFTTDAPARSVPFADFDAVCAARRNEADAFYGTVIPADLSADAAQVMRQAFAGLLWNQQFYHFDVKTWLDGDPGHPRPPAERRAGRNADWRHLYNDDIISMPDKWEYPWYAAWDLAFHCVPLALVDTEFAKRQLLLILREWYMHPNGQLPSYEWNFADVNPPVHAWAAWRVYEIDRDRTGTPDITFLKRVFHKLMLNFTWWVNRKDEGGNNVFEGGFLGLDNIGVFDRSQPLSTDGHLEQSDGSSWMAMYSLNLLTIALELARHDPAFEDVATKFWEHFLYISYAMGHQGADRDINLWDEADGFFYDVLRLGNGQQVRVKIRSMVGLIPLFAVATLDSAQLDSLPAFMRRMFWFLEHRPEFAASIARVRVPGQGERGLFSIVGPERLRQVLGYMLDEREFLSPFGIRALSRHHEREPFVVTWQDANHRVDYEPGESGTSLFGGNSNWRGPIWFPVNYLLIESLRTLHQYFGDDYRVECPTGSGEWMTLAEVADEIARRLARLFLVGRDGRRPVWGRDDRFDRDPLWSAHIPFHEYFHADTGKGLGASHQTGWTSLIACLLAGNMLSPFTTGGDASSR</sequence>
<dbReference type="InterPro" id="IPR004888">
    <property type="entry name" value="Glycoside_hydrolase_63"/>
</dbReference>
<reference evidence="2 3" key="1">
    <citation type="journal article" date="2016" name="Genome Announc.">
        <title>First Complete Genome Sequence of a Subdivision 6 Acidobacterium Strain.</title>
        <authorList>
            <person name="Huang S."/>
            <person name="Vieira S."/>
            <person name="Bunk B."/>
            <person name="Riedel T."/>
            <person name="Sproer C."/>
            <person name="Overmann J."/>
        </authorList>
    </citation>
    <scope>NUCLEOTIDE SEQUENCE [LARGE SCALE GENOMIC DNA]</scope>
    <source>
        <strain evidence="3">DSM 100886 HEG_-6_39</strain>
    </source>
</reference>
<protein>
    <submittedName>
        <fullName evidence="2">Mannosyl oligosaccharide glucosidase</fullName>
    </submittedName>
</protein>
<dbReference type="InterPro" id="IPR054491">
    <property type="entry name" value="MGH1-like_GH"/>
</dbReference>
<dbReference type="KEGG" id="abac:LuPra_02941"/>
<dbReference type="STRING" id="1855912.LuPra_02941"/>
<dbReference type="GO" id="GO:0009311">
    <property type="term" value="P:oligosaccharide metabolic process"/>
    <property type="evidence" value="ECO:0007669"/>
    <property type="project" value="InterPro"/>
</dbReference>
<accession>A0A143PM93</accession>
<dbReference type="PATRIC" id="fig|1813736.3.peg.3134"/>
<proteinExistence type="predicted"/>
<dbReference type="Pfam" id="PF22422">
    <property type="entry name" value="MGH1-like_GH"/>
    <property type="match status" value="2"/>
</dbReference>
<dbReference type="PANTHER" id="PTHR10412:SF10">
    <property type="entry name" value="GLYCOSYL HYDROLASE FAMILY 63 C-TERMINAL DOMAIN-CONTAINING PROTEIN"/>
    <property type="match status" value="1"/>
</dbReference>
<dbReference type="EMBL" id="CP015136">
    <property type="protein sequence ID" value="AMY09717.1"/>
    <property type="molecule type" value="Genomic_DNA"/>
</dbReference>
<dbReference type="InterPro" id="IPR012341">
    <property type="entry name" value="6hp_glycosidase-like_sf"/>
</dbReference>
<evidence type="ECO:0000313" key="3">
    <source>
        <dbReference type="Proteomes" id="UP000076079"/>
    </source>
</evidence>
<evidence type="ECO:0000313" key="2">
    <source>
        <dbReference type="EMBL" id="AMY09717.1"/>
    </source>
</evidence>
<dbReference type="Proteomes" id="UP000076079">
    <property type="component" value="Chromosome"/>
</dbReference>
<dbReference type="RefSeq" id="WP_110171445.1">
    <property type="nucleotide sequence ID" value="NZ_CP015136.1"/>
</dbReference>
<dbReference type="Gene3D" id="1.50.10.10">
    <property type="match status" value="2"/>
</dbReference>
<gene>
    <name evidence="2" type="ORF">LuPra_02941</name>
</gene>
<dbReference type="SUPFAM" id="SSF48208">
    <property type="entry name" value="Six-hairpin glycosidases"/>
    <property type="match status" value="1"/>
</dbReference>
<feature type="domain" description="Mannosylglycerate hydrolase MGH1-like glycoside hydrolase" evidence="1">
    <location>
        <begin position="426"/>
        <end position="532"/>
    </location>
</feature>